<feature type="compositionally biased region" description="Basic residues" evidence="1">
    <location>
        <begin position="19"/>
        <end position="28"/>
    </location>
</feature>
<name>A0A0N5CXV7_THECL</name>
<feature type="compositionally biased region" description="Basic and acidic residues" evidence="1">
    <location>
        <begin position="8"/>
        <end position="18"/>
    </location>
</feature>
<reference evidence="4" key="1">
    <citation type="submission" date="2017-02" db="UniProtKB">
        <authorList>
            <consortium name="WormBaseParasite"/>
        </authorList>
    </citation>
    <scope>IDENTIFICATION</scope>
</reference>
<proteinExistence type="predicted"/>
<sequence length="581" mass="65258">MQAVPKSQDSEVEKLSDRNRKHSQRKKFIQQLSESKICKYMECMQSNNKYKNQIGFSSMHNCAQCNMEVITECTVNKNNDLIIHTNACDDKSDVHNTTTIKKALAPSPICKNTLDSELTTTNPFFNYNYNQINDDNNGADLAKCVHCGSRNVSLVLHDFNGQAMNRSSANLSSHKESYDSNVILENSASKYHNNEDQCKKDHQPGTRENYVHRHCQCSDCIQNYSAKSEGNTKQEEKSDTDSFFDEMDSISETSSIPSARIQRAPHNLNLNLEKQEISSNKMSNQSSKLETIAMSDDMRTSFEKCDSNIMSQGSQISLFTAIKESKSFTERILKTPRVTESENTTTDESEFSLLTAKQGSLAQISASELNQLSTAQAISELSLSSDKTALGDHCTLRAESVIMPSEMSASTIKRVKSLPDSKSTWAAKFSTCMDSNAPMRTEFFNCNNYSSEIKNMIAHKLLQWFNNPAREHLSDNYEELNHSKNSVLKTASEENENDISSIKTAKSISGADNEQISSDKQVMIKIGNEDEGEHAQNITVKCELNISIRIRQNEFLSSPEFILQKLAVDGINVYDMTNEQT</sequence>
<dbReference type="Proteomes" id="UP000276776">
    <property type="component" value="Unassembled WGS sequence"/>
</dbReference>
<organism evidence="4">
    <name type="scientific">Thelazia callipaeda</name>
    <name type="common">Oriental eyeworm</name>
    <name type="synonym">Parasitic nematode</name>
    <dbReference type="NCBI Taxonomy" id="103827"/>
    <lineage>
        <taxon>Eukaryota</taxon>
        <taxon>Metazoa</taxon>
        <taxon>Ecdysozoa</taxon>
        <taxon>Nematoda</taxon>
        <taxon>Chromadorea</taxon>
        <taxon>Rhabditida</taxon>
        <taxon>Spirurina</taxon>
        <taxon>Spiruromorpha</taxon>
        <taxon>Thelazioidea</taxon>
        <taxon>Thelaziidae</taxon>
        <taxon>Thelazia</taxon>
    </lineage>
</organism>
<protein>
    <submittedName>
        <fullName evidence="4">Serine/threonine-protein kinase DDB_G0282963</fullName>
    </submittedName>
</protein>
<evidence type="ECO:0000313" key="3">
    <source>
        <dbReference type="Proteomes" id="UP000276776"/>
    </source>
</evidence>
<dbReference type="WBParaSite" id="TCLT_0000525501-mRNA-1">
    <property type="protein sequence ID" value="TCLT_0000525501-mRNA-1"/>
    <property type="gene ID" value="TCLT_0000525501"/>
</dbReference>
<dbReference type="AlphaFoldDB" id="A0A0N5CXV7"/>
<evidence type="ECO:0000313" key="2">
    <source>
        <dbReference type="EMBL" id="VDN02462.1"/>
    </source>
</evidence>
<reference evidence="2 3" key="2">
    <citation type="submission" date="2018-11" db="EMBL/GenBank/DDBJ databases">
        <authorList>
            <consortium name="Pathogen Informatics"/>
        </authorList>
    </citation>
    <scope>NUCLEOTIDE SEQUENCE [LARGE SCALE GENOMIC DNA]</scope>
</reference>
<evidence type="ECO:0000313" key="4">
    <source>
        <dbReference type="WBParaSite" id="TCLT_0000525501-mRNA-1"/>
    </source>
</evidence>
<evidence type="ECO:0000256" key="1">
    <source>
        <dbReference type="SAM" id="MobiDB-lite"/>
    </source>
</evidence>
<keyword evidence="3" id="KW-1185">Reference proteome</keyword>
<dbReference type="EMBL" id="UYYF01004328">
    <property type="protein sequence ID" value="VDN02462.1"/>
    <property type="molecule type" value="Genomic_DNA"/>
</dbReference>
<gene>
    <name evidence="2" type="ORF">TCLT_LOCUS5244</name>
</gene>
<feature type="region of interest" description="Disordered" evidence="1">
    <location>
        <begin position="1"/>
        <end position="28"/>
    </location>
</feature>
<accession>A0A0N5CXV7</accession>